<dbReference type="RefSeq" id="XP_052753104.1">
    <property type="nucleotide sequence ID" value="XM_052897144.1"/>
</dbReference>
<evidence type="ECO:0000256" key="5">
    <source>
        <dbReference type="SAM" id="Phobius"/>
    </source>
</evidence>
<dbReference type="PANTHER" id="PTHR48021">
    <property type="match status" value="1"/>
</dbReference>
<feature type="transmembrane region" description="Helical" evidence="5">
    <location>
        <begin position="139"/>
        <end position="159"/>
    </location>
</feature>
<dbReference type="Gene3D" id="1.20.1250.20">
    <property type="entry name" value="MFS general substrate transporter like domains"/>
    <property type="match status" value="1"/>
</dbReference>
<evidence type="ECO:0000256" key="2">
    <source>
        <dbReference type="ARBA" id="ARBA00022692"/>
    </source>
</evidence>
<dbReference type="InterPro" id="IPR020846">
    <property type="entry name" value="MFS_dom"/>
</dbReference>
<evidence type="ECO:0000259" key="6">
    <source>
        <dbReference type="PROSITE" id="PS50850"/>
    </source>
</evidence>
<feature type="transmembrane region" description="Helical" evidence="5">
    <location>
        <begin position="165"/>
        <end position="184"/>
    </location>
</feature>
<proteinExistence type="predicted"/>
<feature type="domain" description="Major facilitator superfamily (MFS) profile" evidence="6">
    <location>
        <begin position="7"/>
        <end position="447"/>
    </location>
</feature>
<feature type="transmembrane region" description="Helical" evidence="5">
    <location>
        <begin position="356"/>
        <end position="380"/>
    </location>
</feature>
<sequence>MCSEMVMMIWTVSAVLLNMIGQGMVLSYPSSLLPGLQSENSTIKVDFNTAAWLSSSIGLAGIPGFLLSSYFMDIWGRKVAHGLIIIPGTIGWSLVYAANNIPTLMIARILGGMTAGGTVGLGAVVIGEYTDPKHRGMFLNLKTAAVCMGGMLVHALGHFVDWRTIALVALVPHILALGIICSWPESPSWLALKKQFEKSEQSFYWLRGKTTQSRKEIEELIRAQKESLQLSSKKISLGGRIKEFFRKFLRKDFTKPLVIVILGTFLLEASGRHIFPAYAIKIINAVTGDSSQSFYYTLAIDIIITTSAVFSSILVKMFKRRTLLFVSGFSAVAVLMSVCLYLFLVSRDLISSERTWIPIMMFVAYFILANLGCTPIPLALIGEVFPLAHRGIGSCCGGLSLSIVLNIGLQVAPYLMASVKVYGTFAILGATTGIVLMILFFILPETKDKTLQEIDDYFKYGKFKDVRENNDDDEVNVKMIT</sequence>
<dbReference type="Pfam" id="PF00083">
    <property type="entry name" value="Sugar_tr"/>
    <property type="match status" value="1"/>
</dbReference>
<feature type="transmembrane region" description="Helical" evidence="5">
    <location>
        <begin position="295"/>
        <end position="315"/>
    </location>
</feature>
<dbReference type="SUPFAM" id="SSF103473">
    <property type="entry name" value="MFS general substrate transporter"/>
    <property type="match status" value="1"/>
</dbReference>
<feature type="transmembrane region" description="Helical" evidence="5">
    <location>
        <begin position="392"/>
        <end position="415"/>
    </location>
</feature>
<dbReference type="InterPro" id="IPR036259">
    <property type="entry name" value="MFS_trans_sf"/>
</dbReference>
<keyword evidence="4 5" id="KW-0472">Membrane</keyword>
<protein>
    <submittedName>
        <fullName evidence="8">Facilitated trehalose transporter Tret1-like isoform X2</fullName>
    </submittedName>
</protein>
<feature type="transmembrane region" description="Helical" evidence="5">
    <location>
        <begin position="421"/>
        <end position="443"/>
    </location>
</feature>
<dbReference type="InterPro" id="IPR005828">
    <property type="entry name" value="MFS_sugar_transport-like"/>
</dbReference>
<evidence type="ECO:0000256" key="4">
    <source>
        <dbReference type="ARBA" id="ARBA00023136"/>
    </source>
</evidence>
<name>A0ABM3MP88_GALME</name>
<evidence type="ECO:0000256" key="3">
    <source>
        <dbReference type="ARBA" id="ARBA00022989"/>
    </source>
</evidence>
<dbReference type="GeneID" id="113521023"/>
<feature type="transmembrane region" description="Helical" evidence="5">
    <location>
        <begin position="256"/>
        <end position="275"/>
    </location>
</feature>
<comment type="subcellular location">
    <subcellularLocation>
        <location evidence="1">Membrane</location>
        <topology evidence="1">Multi-pass membrane protein</topology>
    </subcellularLocation>
</comment>
<dbReference type="PANTHER" id="PTHR48021:SF68">
    <property type="entry name" value="MAJOR FACILITATOR SUPERFAMILY (MFS) PROFILE DOMAIN-CONTAINING PROTEIN"/>
    <property type="match status" value="1"/>
</dbReference>
<evidence type="ECO:0000256" key="1">
    <source>
        <dbReference type="ARBA" id="ARBA00004141"/>
    </source>
</evidence>
<reference evidence="8" key="1">
    <citation type="submission" date="2025-08" db="UniProtKB">
        <authorList>
            <consortium name="RefSeq"/>
        </authorList>
    </citation>
    <scope>IDENTIFICATION</scope>
    <source>
        <tissue evidence="8">Whole larvae</tissue>
    </source>
</reference>
<keyword evidence="2 5" id="KW-0812">Transmembrane</keyword>
<dbReference type="PROSITE" id="PS50850">
    <property type="entry name" value="MFS"/>
    <property type="match status" value="1"/>
</dbReference>
<keyword evidence="7" id="KW-1185">Reference proteome</keyword>
<feature type="transmembrane region" description="Helical" evidence="5">
    <location>
        <begin position="51"/>
        <end position="72"/>
    </location>
</feature>
<evidence type="ECO:0000313" key="8">
    <source>
        <dbReference type="RefSeq" id="XP_052753104.1"/>
    </source>
</evidence>
<dbReference type="InterPro" id="IPR050549">
    <property type="entry name" value="MFS_Trehalose_Transporter"/>
</dbReference>
<evidence type="ECO:0000313" key="7">
    <source>
        <dbReference type="Proteomes" id="UP001652740"/>
    </source>
</evidence>
<feature type="transmembrane region" description="Helical" evidence="5">
    <location>
        <begin position="79"/>
        <end position="99"/>
    </location>
</feature>
<feature type="transmembrane region" description="Helical" evidence="5">
    <location>
        <begin position="105"/>
        <end position="127"/>
    </location>
</feature>
<gene>
    <name evidence="8" type="primary">LOC113521023</name>
</gene>
<accession>A0ABM3MP88</accession>
<dbReference type="Proteomes" id="UP001652740">
    <property type="component" value="Unplaced"/>
</dbReference>
<feature type="transmembrane region" description="Helical" evidence="5">
    <location>
        <begin position="322"/>
        <end position="344"/>
    </location>
</feature>
<keyword evidence="3 5" id="KW-1133">Transmembrane helix</keyword>
<organism evidence="7 8">
    <name type="scientific">Galleria mellonella</name>
    <name type="common">Greater wax moth</name>
    <dbReference type="NCBI Taxonomy" id="7137"/>
    <lineage>
        <taxon>Eukaryota</taxon>
        <taxon>Metazoa</taxon>
        <taxon>Ecdysozoa</taxon>
        <taxon>Arthropoda</taxon>
        <taxon>Hexapoda</taxon>
        <taxon>Insecta</taxon>
        <taxon>Pterygota</taxon>
        <taxon>Neoptera</taxon>
        <taxon>Endopterygota</taxon>
        <taxon>Lepidoptera</taxon>
        <taxon>Glossata</taxon>
        <taxon>Ditrysia</taxon>
        <taxon>Pyraloidea</taxon>
        <taxon>Pyralidae</taxon>
        <taxon>Galleriinae</taxon>
        <taxon>Galleria</taxon>
    </lineage>
</organism>